<dbReference type="EC" id="2.7.13.3" evidence="2"/>
<evidence type="ECO:0000256" key="2">
    <source>
        <dbReference type="ARBA" id="ARBA00012438"/>
    </source>
</evidence>
<dbReference type="SMART" id="SM00387">
    <property type="entry name" value="HATPase_c"/>
    <property type="match status" value="1"/>
</dbReference>
<dbReference type="InterPro" id="IPR003594">
    <property type="entry name" value="HATPase_dom"/>
</dbReference>
<evidence type="ECO:0000313" key="10">
    <source>
        <dbReference type="EMBL" id="CAA9535905.1"/>
    </source>
</evidence>
<dbReference type="InterPro" id="IPR011006">
    <property type="entry name" value="CheY-like_superfamily"/>
</dbReference>
<feature type="domain" description="Histidine kinase" evidence="8">
    <location>
        <begin position="1"/>
        <end position="72"/>
    </location>
</feature>
<dbReference type="EMBL" id="CADCWC010000214">
    <property type="protein sequence ID" value="CAA9535905.1"/>
    <property type="molecule type" value="Genomic_DNA"/>
</dbReference>
<dbReference type="PANTHER" id="PTHR43547">
    <property type="entry name" value="TWO-COMPONENT HISTIDINE KINASE"/>
    <property type="match status" value="1"/>
</dbReference>
<evidence type="ECO:0000256" key="6">
    <source>
        <dbReference type="PROSITE-ProRule" id="PRU00169"/>
    </source>
</evidence>
<evidence type="ECO:0000259" key="9">
    <source>
        <dbReference type="PROSITE" id="PS50110"/>
    </source>
</evidence>
<dbReference type="InterPro" id="IPR001789">
    <property type="entry name" value="Sig_transdc_resp-reg_receiver"/>
</dbReference>
<dbReference type="InterPro" id="IPR036890">
    <property type="entry name" value="HATPase_C_sf"/>
</dbReference>
<proteinExistence type="predicted"/>
<accession>A0A6J4U1H2</accession>
<dbReference type="PANTHER" id="PTHR43547:SF2">
    <property type="entry name" value="HYBRID SIGNAL TRANSDUCTION HISTIDINE KINASE C"/>
    <property type="match status" value="1"/>
</dbReference>
<evidence type="ECO:0000256" key="7">
    <source>
        <dbReference type="SAM" id="MobiDB-lite"/>
    </source>
</evidence>
<feature type="region of interest" description="Disordered" evidence="7">
    <location>
        <begin position="71"/>
        <end position="96"/>
    </location>
</feature>
<comment type="catalytic activity">
    <reaction evidence="1">
        <text>ATP + protein L-histidine = ADP + protein N-phospho-L-histidine.</text>
        <dbReference type="EC" id="2.7.13.3"/>
    </reaction>
</comment>
<keyword evidence="3 6" id="KW-0597">Phosphoprotein</keyword>
<name>A0A6J4U1H2_9ACTN</name>
<evidence type="ECO:0000259" key="8">
    <source>
        <dbReference type="PROSITE" id="PS50109"/>
    </source>
</evidence>
<dbReference type="InterPro" id="IPR005467">
    <property type="entry name" value="His_kinase_dom"/>
</dbReference>
<dbReference type="AlphaFoldDB" id="A0A6J4U1H2"/>
<dbReference type="GO" id="GO:0000155">
    <property type="term" value="F:phosphorelay sensor kinase activity"/>
    <property type="evidence" value="ECO:0007669"/>
    <property type="project" value="TreeGrafter"/>
</dbReference>
<reference evidence="10" key="1">
    <citation type="submission" date="2020-02" db="EMBL/GenBank/DDBJ databases">
        <authorList>
            <person name="Meier V. D."/>
        </authorList>
    </citation>
    <scope>NUCLEOTIDE SEQUENCE</scope>
    <source>
        <strain evidence="10">AVDCRST_MAG79</strain>
    </source>
</reference>
<feature type="domain" description="Response regulatory" evidence="9">
    <location>
        <begin position="223"/>
        <end position="340"/>
    </location>
</feature>
<evidence type="ECO:0000256" key="3">
    <source>
        <dbReference type="ARBA" id="ARBA00022553"/>
    </source>
</evidence>
<dbReference type="SUPFAM" id="SSF52172">
    <property type="entry name" value="CheY-like"/>
    <property type="match status" value="2"/>
</dbReference>
<keyword evidence="4" id="KW-0808">Transferase</keyword>
<dbReference type="Pfam" id="PF00072">
    <property type="entry name" value="Response_reg"/>
    <property type="match status" value="2"/>
</dbReference>
<dbReference type="SMART" id="SM00448">
    <property type="entry name" value="REC"/>
    <property type="match status" value="2"/>
</dbReference>
<dbReference type="PROSITE" id="PS50110">
    <property type="entry name" value="RESPONSE_REGULATORY"/>
    <property type="match status" value="2"/>
</dbReference>
<gene>
    <name evidence="10" type="ORF">AVDCRST_MAG79-1358</name>
</gene>
<feature type="modified residue" description="4-aspartylphosphate" evidence="6">
    <location>
        <position position="151"/>
    </location>
</feature>
<dbReference type="SUPFAM" id="SSF55874">
    <property type="entry name" value="ATPase domain of HSP90 chaperone/DNA topoisomerase II/histidine kinase"/>
    <property type="match status" value="1"/>
</dbReference>
<dbReference type="Gene3D" id="3.30.565.10">
    <property type="entry name" value="Histidine kinase-like ATPase, C-terminal domain"/>
    <property type="match status" value="1"/>
</dbReference>
<feature type="compositionally biased region" description="Low complexity" evidence="7">
    <location>
        <begin position="76"/>
        <end position="86"/>
    </location>
</feature>
<feature type="domain" description="Response regulatory" evidence="9">
    <location>
        <begin position="102"/>
        <end position="215"/>
    </location>
</feature>
<dbReference type="Gene3D" id="3.40.50.2300">
    <property type="match status" value="2"/>
</dbReference>
<protein>
    <recommendedName>
        <fullName evidence="2">histidine kinase</fullName>
        <ecNumber evidence="2">2.7.13.3</ecNumber>
    </recommendedName>
</protein>
<evidence type="ECO:0000256" key="4">
    <source>
        <dbReference type="ARBA" id="ARBA00022777"/>
    </source>
</evidence>
<organism evidence="10">
    <name type="scientific">uncultured Thermoleophilia bacterium</name>
    <dbReference type="NCBI Taxonomy" id="1497501"/>
    <lineage>
        <taxon>Bacteria</taxon>
        <taxon>Bacillati</taxon>
        <taxon>Actinomycetota</taxon>
        <taxon>Thermoleophilia</taxon>
        <taxon>environmental samples</taxon>
    </lineage>
</organism>
<dbReference type="CDD" id="cd17574">
    <property type="entry name" value="REC_OmpR"/>
    <property type="match status" value="1"/>
</dbReference>
<evidence type="ECO:0000256" key="5">
    <source>
        <dbReference type="ARBA" id="ARBA00023012"/>
    </source>
</evidence>
<keyword evidence="4" id="KW-0418">Kinase</keyword>
<feature type="modified residue" description="4-aspartylphosphate" evidence="6">
    <location>
        <position position="272"/>
    </location>
</feature>
<feature type="compositionally biased region" description="Acidic residues" evidence="7">
    <location>
        <begin position="87"/>
        <end position="96"/>
    </location>
</feature>
<dbReference type="Pfam" id="PF02518">
    <property type="entry name" value="HATPase_c"/>
    <property type="match status" value="1"/>
</dbReference>
<sequence>MRDTGIGIPESEHARIFEAFQQGGRNPRASAEGTGLGLTLSRRIVELHGGRIWMTSRPGEGSTFTIAVPARRPEAEPTAAAAGGDAAEADDPLEDDGAPTTTVLVIEDDRHSLDLVSVYLRSAGYGVVAATDGERGLELVRELHPEAVILDVLLPGVDGWEVLARLKSDPATAALPVIVTSMLDERGHGFALGASEYLVKPVRGADIVDALRRSGATPDARRSVVVIDDDPESIALVTATLEPQGWTVIARESGEDCVGLVRAERPAVVLIDLLIRDVDGFDLVHRLGADGGTRDVPIVVLTSRSMSADERRRLDGQIGYLAAKGDFDGRRLGELVQRVASRRRPEEATWPAS</sequence>
<dbReference type="InterPro" id="IPR004358">
    <property type="entry name" value="Sig_transdc_His_kin-like_C"/>
</dbReference>
<dbReference type="PRINTS" id="PR00344">
    <property type="entry name" value="BCTRLSENSOR"/>
</dbReference>
<evidence type="ECO:0000256" key="1">
    <source>
        <dbReference type="ARBA" id="ARBA00000085"/>
    </source>
</evidence>
<dbReference type="PROSITE" id="PS50109">
    <property type="entry name" value="HIS_KIN"/>
    <property type="match status" value="1"/>
</dbReference>
<keyword evidence="5" id="KW-0902">Two-component regulatory system</keyword>